<keyword evidence="5 9" id="KW-0227">DNA damage</keyword>
<dbReference type="GO" id="GO:0006281">
    <property type="term" value="P:DNA repair"/>
    <property type="evidence" value="ECO:0007669"/>
    <property type="project" value="UniProtKB-KW"/>
</dbReference>
<dbReference type="PANTHER" id="PTHR11059">
    <property type="entry name" value="DNA REPAIR PROTEIN RECN"/>
    <property type="match status" value="1"/>
</dbReference>
<evidence type="ECO:0000256" key="4">
    <source>
        <dbReference type="ARBA" id="ARBA00022741"/>
    </source>
</evidence>
<gene>
    <name evidence="11" type="ORF">CQA63_03320</name>
</gene>
<keyword evidence="6" id="KW-0067">ATP-binding</keyword>
<name>A0A3D8I542_9HELI</name>
<organism evidence="11 12">
    <name type="scientific">Helicobacter marmotae</name>
    <dbReference type="NCBI Taxonomy" id="152490"/>
    <lineage>
        <taxon>Bacteria</taxon>
        <taxon>Pseudomonadati</taxon>
        <taxon>Campylobacterota</taxon>
        <taxon>Epsilonproteobacteria</taxon>
        <taxon>Campylobacterales</taxon>
        <taxon>Helicobacteraceae</taxon>
        <taxon>Helicobacter</taxon>
    </lineage>
</organism>
<dbReference type="AlphaFoldDB" id="A0A3D8I542"/>
<dbReference type="OrthoDB" id="9806954at2"/>
<evidence type="ECO:0000256" key="1">
    <source>
        <dbReference type="ARBA" id="ARBA00003618"/>
    </source>
</evidence>
<reference evidence="11 12" key="1">
    <citation type="submission" date="2018-04" db="EMBL/GenBank/DDBJ databases">
        <title>Novel Campyloabacter and Helicobacter Species and Strains.</title>
        <authorList>
            <person name="Mannion A.J."/>
            <person name="Shen Z."/>
            <person name="Fox J.G."/>
        </authorList>
    </citation>
    <scope>NUCLEOTIDE SEQUENCE [LARGE SCALE GENOMIC DNA]</scope>
    <source>
        <strain evidence="11 12">MIT 98-6070</strain>
    </source>
</reference>
<dbReference type="GO" id="GO:0006310">
    <property type="term" value="P:DNA recombination"/>
    <property type="evidence" value="ECO:0007669"/>
    <property type="project" value="InterPro"/>
</dbReference>
<keyword evidence="4" id="KW-0547">Nucleotide-binding</keyword>
<evidence type="ECO:0000256" key="6">
    <source>
        <dbReference type="ARBA" id="ARBA00022840"/>
    </source>
</evidence>
<keyword evidence="12" id="KW-1185">Reference proteome</keyword>
<dbReference type="PIRSF" id="PIRSF003128">
    <property type="entry name" value="RecN"/>
    <property type="match status" value="1"/>
</dbReference>
<evidence type="ECO:0000313" key="11">
    <source>
        <dbReference type="EMBL" id="RDU60259.1"/>
    </source>
</evidence>
<evidence type="ECO:0000256" key="3">
    <source>
        <dbReference type="ARBA" id="ARBA00021315"/>
    </source>
</evidence>
<dbReference type="PANTHER" id="PTHR11059:SF0">
    <property type="entry name" value="DNA REPAIR PROTEIN RECN"/>
    <property type="match status" value="1"/>
</dbReference>
<keyword evidence="7 9" id="KW-0234">DNA repair</keyword>
<evidence type="ECO:0000259" key="10">
    <source>
        <dbReference type="Pfam" id="PF02463"/>
    </source>
</evidence>
<dbReference type="RefSeq" id="WP_104699506.1">
    <property type="nucleotide sequence ID" value="NZ_FZPP01000007.1"/>
</dbReference>
<comment type="function">
    <text evidence="1 9">May be involved in recombinational repair of damaged DNA.</text>
</comment>
<dbReference type="InterPro" id="IPR004604">
    <property type="entry name" value="DNA_recomb/repair_RecN"/>
</dbReference>
<comment type="caution">
    <text evidence="11">The sequence shown here is derived from an EMBL/GenBank/DDBJ whole genome shotgun (WGS) entry which is preliminary data.</text>
</comment>
<protein>
    <recommendedName>
        <fullName evidence="3 9">DNA repair protein RecN</fullName>
    </recommendedName>
    <alternativeName>
        <fullName evidence="8 9">Recombination protein N</fullName>
    </alternativeName>
</protein>
<dbReference type="Gene3D" id="3.40.50.300">
    <property type="entry name" value="P-loop containing nucleotide triphosphate hydrolases"/>
    <property type="match status" value="2"/>
</dbReference>
<evidence type="ECO:0000256" key="9">
    <source>
        <dbReference type="PIRNR" id="PIRNR003128"/>
    </source>
</evidence>
<dbReference type="Proteomes" id="UP000256599">
    <property type="component" value="Unassembled WGS sequence"/>
</dbReference>
<accession>A0A3D8I542</accession>
<dbReference type="GO" id="GO:0005524">
    <property type="term" value="F:ATP binding"/>
    <property type="evidence" value="ECO:0007669"/>
    <property type="project" value="UniProtKB-KW"/>
</dbReference>
<feature type="domain" description="RecF/RecN/SMC N-terminal" evidence="10">
    <location>
        <begin position="1"/>
        <end position="471"/>
    </location>
</feature>
<sequence length="514" mass="57764">MVKRILIHNSPAFKDVELYMQEGFNVFSGASGSGKSVFMESLLAIFGIKESNADLIEANISLDAIHFDWLAEGIPNDDEEEIVLSILKKDKTRYFINHTSSSKKRLHDIVSGFAKHISTKGADELKNANILRILDLFIAKSQSAHLELLQAFQAEFEELSCIKAKLADLESKEANIATLKEFCAFEIAKIESLQPKEGEYEELLGLKKMLSKQEKIKEQLYKVHQILDCTGDLEAFLQLVDKSCPSLFDALSEFEAIVSDQEEQLERVSDINPEEVLDRIAALSELIRRFGSITEALAYLEEQRQKLLEYENLSFDKHSLQKQVSTLSQSCEQKALALHATRLNFVKDLNKHINTFCETLRLQPSSLELQEVPLYAKGVSECSIKLGSSEVNTLSSGEYNRLRLVMMCIEAELSPHSGILVLDEIDANLSGEESEGVAQILKALSRNYQIFAISHQTHMPSLADNHYLVEKVGEHSCIRKLDYDGRVREIARIISGSNITPQALEFAKAHLGKQ</sequence>
<proteinExistence type="inferred from homology"/>
<dbReference type="GO" id="GO:0043590">
    <property type="term" value="C:bacterial nucleoid"/>
    <property type="evidence" value="ECO:0007669"/>
    <property type="project" value="TreeGrafter"/>
</dbReference>
<comment type="similarity">
    <text evidence="2 9">Belongs to the RecN family.</text>
</comment>
<evidence type="ECO:0000256" key="5">
    <source>
        <dbReference type="ARBA" id="ARBA00022763"/>
    </source>
</evidence>
<evidence type="ECO:0000256" key="8">
    <source>
        <dbReference type="ARBA" id="ARBA00033408"/>
    </source>
</evidence>
<evidence type="ECO:0000256" key="7">
    <source>
        <dbReference type="ARBA" id="ARBA00023204"/>
    </source>
</evidence>
<dbReference type="InterPro" id="IPR027417">
    <property type="entry name" value="P-loop_NTPase"/>
</dbReference>
<dbReference type="GO" id="GO:0009432">
    <property type="term" value="P:SOS response"/>
    <property type="evidence" value="ECO:0007669"/>
    <property type="project" value="TreeGrafter"/>
</dbReference>
<dbReference type="SUPFAM" id="SSF52540">
    <property type="entry name" value="P-loop containing nucleoside triphosphate hydrolases"/>
    <property type="match status" value="1"/>
</dbReference>
<dbReference type="InterPro" id="IPR003395">
    <property type="entry name" value="RecF/RecN/SMC_N"/>
</dbReference>
<dbReference type="Pfam" id="PF02463">
    <property type="entry name" value="SMC_N"/>
    <property type="match status" value="1"/>
</dbReference>
<dbReference type="EMBL" id="NXLR01000004">
    <property type="protein sequence ID" value="RDU60259.1"/>
    <property type="molecule type" value="Genomic_DNA"/>
</dbReference>
<evidence type="ECO:0000313" key="12">
    <source>
        <dbReference type="Proteomes" id="UP000256599"/>
    </source>
</evidence>
<evidence type="ECO:0000256" key="2">
    <source>
        <dbReference type="ARBA" id="ARBA00009441"/>
    </source>
</evidence>